<dbReference type="EMBL" id="JANUAE010000004">
    <property type="protein sequence ID" value="MCS3709962.1"/>
    <property type="molecule type" value="Genomic_DNA"/>
</dbReference>
<reference evidence="2" key="1">
    <citation type="submission" date="2022-08" db="EMBL/GenBank/DDBJ databases">
        <title>Genomic Encyclopedia of Type Strains, Phase V (KMG-V): Genome sequencing to study the core and pangenomes of soil and plant-associated prokaryotes.</title>
        <authorList>
            <person name="Whitman W."/>
        </authorList>
    </citation>
    <scope>NUCLEOTIDE SEQUENCE</scope>
    <source>
        <strain evidence="2">SP3049</strain>
    </source>
</reference>
<organism evidence="2 3">
    <name type="scientific">Salinibacter ruber</name>
    <dbReference type="NCBI Taxonomy" id="146919"/>
    <lineage>
        <taxon>Bacteria</taxon>
        <taxon>Pseudomonadati</taxon>
        <taxon>Rhodothermota</taxon>
        <taxon>Rhodothermia</taxon>
        <taxon>Rhodothermales</taxon>
        <taxon>Salinibacteraceae</taxon>
        <taxon>Salinibacter</taxon>
    </lineage>
</organism>
<dbReference type="InterPro" id="IPR041329">
    <property type="entry name" value="YubB_C"/>
</dbReference>
<accession>A0A9X2TEY8</accession>
<evidence type="ECO:0000259" key="1">
    <source>
        <dbReference type="Pfam" id="PF18406"/>
    </source>
</evidence>
<dbReference type="RefSeq" id="WP_259123960.1">
    <property type="nucleotide sequence ID" value="NZ_JANTZO010000005.1"/>
</dbReference>
<proteinExistence type="predicted"/>
<comment type="caution">
    <text evidence="2">The sequence shown here is derived from an EMBL/GenBank/DDBJ whole genome shotgun (WGS) entry which is preliminary data.</text>
</comment>
<feature type="domain" description="YubB ferredoxin-like" evidence="1">
    <location>
        <begin position="104"/>
        <end position="160"/>
    </location>
</feature>
<name>A0A9X2TEY8_9BACT</name>
<gene>
    <name evidence="2" type="ORF">GGP61_001566</name>
</gene>
<evidence type="ECO:0000313" key="3">
    <source>
        <dbReference type="Proteomes" id="UP001155057"/>
    </source>
</evidence>
<dbReference type="AlphaFoldDB" id="A0A9X2TEY8"/>
<evidence type="ECO:0000313" key="2">
    <source>
        <dbReference type="EMBL" id="MCS3709962.1"/>
    </source>
</evidence>
<dbReference type="Pfam" id="PF18406">
    <property type="entry name" value="DUF1281_C"/>
    <property type="match status" value="1"/>
</dbReference>
<dbReference type="Proteomes" id="UP001155057">
    <property type="component" value="Unassembled WGS sequence"/>
</dbReference>
<protein>
    <recommendedName>
        <fullName evidence="1">YubB ferredoxin-like domain-containing protein</fullName>
    </recommendedName>
</protein>
<sequence>MPNHCTNILEIDGDAETIERIREVLDDREREDEALTFEGLLPRPEALKGIKYGRSTIGGKTVKRWKETEDSGRVPITEAETKRLREKHGGADLLEWSRAHWGTKWNSYWSELEEEGGESLRYRFTTAWGPPDQFVAALREAFPKATIQLHFREPNMGMAGTL</sequence>